<dbReference type="Proteomes" id="UP000026962">
    <property type="component" value="Chromosome 6"/>
</dbReference>
<dbReference type="HOGENOM" id="CLU_2626246_0_0_1"/>
<keyword evidence="1" id="KW-0472">Membrane</keyword>
<feature type="signal peptide" evidence="2">
    <location>
        <begin position="1"/>
        <end position="17"/>
    </location>
</feature>
<accession>A0A0E0L904</accession>
<name>A0A0E0L904_ORYPU</name>
<dbReference type="AlphaFoldDB" id="A0A0E0L904"/>
<evidence type="ECO:0000313" key="3">
    <source>
        <dbReference type="EnsemblPlants" id="OPUNC06G06080.1"/>
    </source>
</evidence>
<dbReference type="OMA" id="FAYLVCV"/>
<evidence type="ECO:0000313" key="4">
    <source>
        <dbReference type="Proteomes" id="UP000026962"/>
    </source>
</evidence>
<organism evidence="3">
    <name type="scientific">Oryza punctata</name>
    <name type="common">Red rice</name>
    <dbReference type="NCBI Taxonomy" id="4537"/>
    <lineage>
        <taxon>Eukaryota</taxon>
        <taxon>Viridiplantae</taxon>
        <taxon>Streptophyta</taxon>
        <taxon>Embryophyta</taxon>
        <taxon>Tracheophyta</taxon>
        <taxon>Spermatophyta</taxon>
        <taxon>Magnoliopsida</taxon>
        <taxon>Liliopsida</taxon>
        <taxon>Poales</taxon>
        <taxon>Poaceae</taxon>
        <taxon>BOP clade</taxon>
        <taxon>Oryzoideae</taxon>
        <taxon>Oryzeae</taxon>
        <taxon>Oryzinae</taxon>
        <taxon>Oryza</taxon>
    </lineage>
</organism>
<feature type="chain" id="PRO_5002365962" evidence="2">
    <location>
        <begin position="18"/>
        <end position="78"/>
    </location>
</feature>
<keyword evidence="1" id="KW-1133">Transmembrane helix</keyword>
<protein>
    <submittedName>
        <fullName evidence="3">Uncharacterized protein</fullName>
    </submittedName>
</protein>
<dbReference type="EnsemblPlants" id="OPUNC06G06080.1">
    <property type="protein sequence ID" value="OPUNC06G06080.1"/>
    <property type="gene ID" value="OPUNC06G06080"/>
</dbReference>
<sequence length="78" mass="8277">MAMASLLEVAIVALCVAEGCTRLLTPIVDFLVNGMPPRSAAADAAIVAALLALVFAYLVCVFLVYLSVTTPRRRSRLP</sequence>
<evidence type="ECO:0000256" key="1">
    <source>
        <dbReference type="SAM" id="Phobius"/>
    </source>
</evidence>
<keyword evidence="4" id="KW-1185">Reference proteome</keyword>
<keyword evidence="1" id="KW-0812">Transmembrane</keyword>
<reference evidence="3" key="1">
    <citation type="submission" date="2015-04" db="UniProtKB">
        <authorList>
            <consortium name="EnsemblPlants"/>
        </authorList>
    </citation>
    <scope>IDENTIFICATION</scope>
</reference>
<evidence type="ECO:0000256" key="2">
    <source>
        <dbReference type="SAM" id="SignalP"/>
    </source>
</evidence>
<feature type="transmembrane region" description="Helical" evidence="1">
    <location>
        <begin position="41"/>
        <end position="66"/>
    </location>
</feature>
<proteinExistence type="predicted"/>
<reference evidence="3" key="2">
    <citation type="submission" date="2018-05" db="EMBL/GenBank/DDBJ databases">
        <title>OpunRS2 (Oryza punctata Reference Sequence Version 2).</title>
        <authorList>
            <person name="Zhang J."/>
            <person name="Kudrna D."/>
            <person name="Lee S."/>
            <person name="Talag J."/>
            <person name="Welchert J."/>
            <person name="Wing R.A."/>
        </authorList>
    </citation>
    <scope>NUCLEOTIDE SEQUENCE [LARGE SCALE GENOMIC DNA]</scope>
</reference>
<dbReference type="Gramene" id="OPUNC06G06080.1">
    <property type="protein sequence ID" value="OPUNC06G06080.1"/>
    <property type="gene ID" value="OPUNC06G06080"/>
</dbReference>
<keyword evidence="2" id="KW-0732">Signal</keyword>